<gene>
    <name evidence="2" type="ORF">H7K45_21930</name>
</gene>
<sequence>MGALGPNEGVAAELADGEERDDEVLAPATPGAEGLGTAATPDEDPEVELR</sequence>
<reference evidence="2" key="2">
    <citation type="journal article" date="2022" name="BMC Genomics">
        <title>Comparative genome analysis of mycobacteria focusing on tRNA and non-coding RNA.</title>
        <authorList>
            <person name="Behra P.R.K."/>
            <person name="Pettersson B.M.F."/>
            <person name="Ramesh M."/>
            <person name="Das S."/>
            <person name="Dasgupta S."/>
            <person name="Kirsebom L.A."/>
        </authorList>
    </citation>
    <scope>NUCLEOTIDE SEQUENCE</scope>
    <source>
        <strain evidence="2">DSM 44838</strain>
    </source>
</reference>
<name>A0A9X3C2S6_9MYCO</name>
<evidence type="ECO:0000313" key="2">
    <source>
        <dbReference type="EMBL" id="MCV7423218.1"/>
    </source>
</evidence>
<feature type="compositionally biased region" description="Acidic residues" evidence="1">
    <location>
        <begin position="15"/>
        <end position="24"/>
    </location>
</feature>
<proteinExistence type="predicted"/>
<accession>A0A9X3C2S6</accession>
<dbReference type="Proteomes" id="UP001141629">
    <property type="component" value="Unassembled WGS sequence"/>
</dbReference>
<reference evidence="2" key="1">
    <citation type="submission" date="2020-07" db="EMBL/GenBank/DDBJ databases">
        <authorList>
            <person name="Pettersson B.M.F."/>
            <person name="Behra P.R.K."/>
            <person name="Ramesh M."/>
            <person name="Das S."/>
            <person name="Dasgupta S."/>
            <person name="Kirsebom L.A."/>
        </authorList>
    </citation>
    <scope>NUCLEOTIDE SEQUENCE</scope>
    <source>
        <strain evidence="2">DSM 44838</strain>
    </source>
</reference>
<dbReference type="RefSeq" id="WP_263998100.1">
    <property type="nucleotide sequence ID" value="NZ_JACKVK010000011.1"/>
</dbReference>
<organism evidence="2 3">
    <name type="scientific">Mycobacterium yunnanensis</name>
    <dbReference type="NCBI Taxonomy" id="368477"/>
    <lineage>
        <taxon>Bacteria</taxon>
        <taxon>Bacillati</taxon>
        <taxon>Actinomycetota</taxon>
        <taxon>Actinomycetes</taxon>
        <taxon>Mycobacteriales</taxon>
        <taxon>Mycobacteriaceae</taxon>
        <taxon>Mycobacterium</taxon>
    </lineage>
</organism>
<evidence type="ECO:0000256" key="1">
    <source>
        <dbReference type="SAM" id="MobiDB-lite"/>
    </source>
</evidence>
<dbReference type="EMBL" id="JACKVK010000011">
    <property type="protein sequence ID" value="MCV7423218.1"/>
    <property type="molecule type" value="Genomic_DNA"/>
</dbReference>
<keyword evidence="3" id="KW-1185">Reference proteome</keyword>
<protein>
    <submittedName>
        <fullName evidence="2">Uncharacterized protein</fullName>
    </submittedName>
</protein>
<feature type="region of interest" description="Disordered" evidence="1">
    <location>
        <begin position="1"/>
        <end position="50"/>
    </location>
</feature>
<dbReference type="AlphaFoldDB" id="A0A9X3C2S6"/>
<feature type="compositionally biased region" description="Acidic residues" evidence="1">
    <location>
        <begin position="41"/>
        <end position="50"/>
    </location>
</feature>
<evidence type="ECO:0000313" key="3">
    <source>
        <dbReference type="Proteomes" id="UP001141629"/>
    </source>
</evidence>
<comment type="caution">
    <text evidence="2">The sequence shown here is derived from an EMBL/GenBank/DDBJ whole genome shotgun (WGS) entry which is preliminary data.</text>
</comment>